<dbReference type="AlphaFoldDB" id="H2ZUR5"/>
<dbReference type="Gene3D" id="3.30.70.1820">
    <property type="entry name" value="L1 transposable element, RRM domain"/>
    <property type="match status" value="1"/>
</dbReference>
<evidence type="ECO:0008006" key="4">
    <source>
        <dbReference type="Google" id="ProtNLM"/>
    </source>
</evidence>
<sequence length="276" mass="31217">STSSSGSLMAETFEGCKGNSDPAQNENSLASNIKNNYALLQKLATDMANLTSKVEILKECVEKMGTRIAEAEYRISSTEDWDRQRDEHLFEINKKLESALACVNDLENQSQWNNVWVVGFPEGVENGNPIHFLSTMILELLGLDADATLDIERAHHTLAPSPPPADKCPRAFVIKLLRFPMWEKILQVARDKGIIKWRDNIIHFFPDLSRELQQRREKFADVWKQLRARGLKYGMFYPAVLKVTANGATSTFNTPGEAEAFLAQLNPFNPFLRFAL</sequence>
<name>H2ZUR5_LATCH</name>
<dbReference type="GeneTree" id="ENSGT00940000163843"/>
<evidence type="ECO:0000313" key="3">
    <source>
        <dbReference type="Proteomes" id="UP000008672"/>
    </source>
</evidence>
<evidence type="ECO:0000313" key="2">
    <source>
        <dbReference type="Ensembl" id="ENSLACP00000001136.1"/>
    </source>
</evidence>
<dbReference type="STRING" id="7897.ENSLACP00000001136"/>
<accession>H2ZUR5</accession>
<proteinExistence type="predicted"/>
<protein>
    <recommendedName>
        <fullName evidence="4">L1 transposable element RRM domain-containing protein</fullName>
    </recommendedName>
</protein>
<evidence type="ECO:0000256" key="1">
    <source>
        <dbReference type="SAM" id="MobiDB-lite"/>
    </source>
</evidence>
<dbReference type="PANTHER" id="PTHR11505">
    <property type="entry name" value="L1 TRANSPOSABLE ELEMENT-RELATED"/>
    <property type="match status" value="1"/>
</dbReference>
<reference evidence="3" key="1">
    <citation type="submission" date="2011-08" db="EMBL/GenBank/DDBJ databases">
        <title>The draft genome of Latimeria chalumnae.</title>
        <authorList>
            <person name="Di Palma F."/>
            <person name="Alfoldi J."/>
            <person name="Johnson J."/>
            <person name="Berlin A."/>
            <person name="Gnerre S."/>
            <person name="Jaffe D."/>
            <person name="MacCallum I."/>
            <person name="Young S."/>
            <person name="Walker B.J."/>
            <person name="Lander E."/>
            <person name="Lindblad-Toh K."/>
        </authorList>
    </citation>
    <scope>NUCLEOTIDE SEQUENCE [LARGE SCALE GENOMIC DNA]</scope>
    <source>
        <strain evidence="3">Wild caught</strain>
    </source>
</reference>
<reference evidence="2" key="2">
    <citation type="submission" date="2025-08" db="UniProtKB">
        <authorList>
            <consortium name="Ensembl"/>
        </authorList>
    </citation>
    <scope>IDENTIFICATION</scope>
</reference>
<dbReference type="InParanoid" id="H2ZUR5"/>
<dbReference type="InterPro" id="IPR004244">
    <property type="entry name" value="Transposase_22"/>
</dbReference>
<keyword evidence="3" id="KW-1185">Reference proteome</keyword>
<dbReference type="EMBL" id="AFYH01217289">
    <property type="status" value="NOT_ANNOTATED_CDS"/>
    <property type="molecule type" value="Genomic_DNA"/>
</dbReference>
<dbReference type="HOGENOM" id="CLU_062834_2_1_1"/>
<dbReference type="InterPro" id="IPR042566">
    <property type="entry name" value="L1_C"/>
</dbReference>
<dbReference type="Gene3D" id="3.30.250.20">
    <property type="entry name" value="L1 transposable element, C-terminal domain"/>
    <property type="match status" value="1"/>
</dbReference>
<reference evidence="2" key="3">
    <citation type="submission" date="2025-09" db="UniProtKB">
        <authorList>
            <consortium name="Ensembl"/>
        </authorList>
    </citation>
    <scope>IDENTIFICATION</scope>
</reference>
<dbReference type="Proteomes" id="UP000008672">
    <property type="component" value="Unassembled WGS sequence"/>
</dbReference>
<feature type="region of interest" description="Disordered" evidence="1">
    <location>
        <begin position="1"/>
        <end position="27"/>
    </location>
</feature>
<dbReference type="Ensembl" id="ENSLACT00000001147.1">
    <property type="protein sequence ID" value="ENSLACP00000001136.1"/>
    <property type="gene ID" value="ENSLACG00000001017.1"/>
</dbReference>
<organism evidence="2 3">
    <name type="scientific">Latimeria chalumnae</name>
    <name type="common">Coelacanth</name>
    <dbReference type="NCBI Taxonomy" id="7897"/>
    <lineage>
        <taxon>Eukaryota</taxon>
        <taxon>Metazoa</taxon>
        <taxon>Chordata</taxon>
        <taxon>Craniata</taxon>
        <taxon>Vertebrata</taxon>
        <taxon>Euteleostomi</taxon>
        <taxon>Coelacanthiformes</taxon>
        <taxon>Coelacanthidae</taxon>
        <taxon>Latimeria</taxon>
    </lineage>
</organism>